<evidence type="ECO:0000256" key="1">
    <source>
        <dbReference type="SAM" id="MobiDB-lite"/>
    </source>
</evidence>
<dbReference type="EMBL" id="BK016094">
    <property type="protein sequence ID" value="DAF94541.1"/>
    <property type="molecule type" value="Genomic_DNA"/>
</dbReference>
<dbReference type="Pfam" id="PF01381">
    <property type="entry name" value="HTH_3"/>
    <property type="match status" value="1"/>
</dbReference>
<dbReference type="SMART" id="SM00530">
    <property type="entry name" value="HTH_XRE"/>
    <property type="match status" value="1"/>
</dbReference>
<protein>
    <submittedName>
        <fullName evidence="3">Helix-turn-helix domain protein</fullName>
    </submittedName>
</protein>
<feature type="compositionally biased region" description="Basic and acidic residues" evidence="1">
    <location>
        <begin position="59"/>
        <end position="72"/>
    </location>
</feature>
<accession>A0A8S5UJ78</accession>
<dbReference type="InterPro" id="IPR001387">
    <property type="entry name" value="Cro/C1-type_HTH"/>
</dbReference>
<dbReference type="CDD" id="cd00093">
    <property type="entry name" value="HTH_XRE"/>
    <property type="match status" value="1"/>
</dbReference>
<dbReference type="Gene3D" id="1.10.260.40">
    <property type="entry name" value="lambda repressor-like DNA-binding domains"/>
    <property type="match status" value="1"/>
</dbReference>
<reference evidence="3" key="1">
    <citation type="journal article" date="2021" name="Proc. Natl. Acad. Sci. U.S.A.">
        <title>A Catalog of Tens of Thousands of Viruses from Human Metagenomes Reveals Hidden Associations with Chronic Diseases.</title>
        <authorList>
            <person name="Tisza M.J."/>
            <person name="Buck C.B."/>
        </authorList>
    </citation>
    <scope>NUCLEOTIDE SEQUENCE</scope>
    <source>
        <strain evidence="3">Ct3gT1</strain>
    </source>
</reference>
<dbReference type="SUPFAM" id="SSF47413">
    <property type="entry name" value="lambda repressor-like DNA-binding domains"/>
    <property type="match status" value="1"/>
</dbReference>
<dbReference type="InterPro" id="IPR010982">
    <property type="entry name" value="Lambda_DNA-bd_dom_sf"/>
</dbReference>
<name>A0A8S5UJ78_9CAUD</name>
<proteinExistence type="predicted"/>
<organism evidence="3">
    <name type="scientific">Siphoviridae sp. ct3gT1</name>
    <dbReference type="NCBI Taxonomy" id="2825323"/>
    <lineage>
        <taxon>Viruses</taxon>
        <taxon>Duplodnaviria</taxon>
        <taxon>Heunggongvirae</taxon>
        <taxon>Uroviricota</taxon>
        <taxon>Caudoviricetes</taxon>
    </lineage>
</organism>
<dbReference type="GO" id="GO:0003677">
    <property type="term" value="F:DNA binding"/>
    <property type="evidence" value="ECO:0007669"/>
    <property type="project" value="InterPro"/>
</dbReference>
<feature type="region of interest" description="Disordered" evidence="1">
    <location>
        <begin position="59"/>
        <end position="80"/>
    </location>
</feature>
<evidence type="ECO:0000313" key="3">
    <source>
        <dbReference type="EMBL" id="DAF94541.1"/>
    </source>
</evidence>
<feature type="domain" description="HTH cro/C1-type" evidence="2">
    <location>
        <begin position="2"/>
        <end position="56"/>
    </location>
</feature>
<sequence length="80" mass="9412">MLEELRKKNGLSITFVADKLGIHRDTLKSLEKGETELRVSWLLILSDLYHVKKEKLLKEYSNEKSDNHEQSKTRNVKTTR</sequence>
<evidence type="ECO:0000259" key="2">
    <source>
        <dbReference type="PROSITE" id="PS50943"/>
    </source>
</evidence>
<dbReference type="PROSITE" id="PS50943">
    <property type="entry name" value="HTH_CROC1"/>
    <property type="match status" value="1"/>
</dbReference>